<feature type="compositionally biased region" description="Basic and acidic residues" evidence="1">
    <location>
        <begin position="306"/>
        <end position="329"/>
    </location>
</feature>
<accession>A0A1R2BM83</accession>
<keyword evidence="3" id="KW-1185">Reference proteome</keyword>
<comment type="caution">
    <text evidence="2">The sequence shown here is derived from an EMBL/GenBank/DDBJ whole genome shotgun (WGS) entry which is preliminary data.</text>
</comment>
<dbReference type="Proteomes" id="UP000187209">
    <property type="component" value="Unassembled WGS sequence"/>
</dbReference>
<protein>
    <submittedName>
        <fullName evidence="2">Uncharacterized protein</fullName>
    </submittedName>
</protein>
<gene>
    <name evidence="2" type="ORF">SteCoe_22471</name>
</gene>
<organism evidence="2 3">
    <name type="scientific">Stentor coeruleus</name>
    <dbReference type="NCBI Taxonomy" id="5963"/>
    <lineage>
        <taxon>Eukaryota</taxon>
        <taxon>Sar</taxon>
        <taxon>Alveolata</taxon>
        <taxon>Ciliophora</taxon>
        <taxon>Postciliodesmatophora</taxon>
        <taxon>Heterotrichea</taxon>
        <taxon>Heterotrichida</taxon>
        <taxon>Stentoridae</taxon>
        <taxon>Stentor</taxon>
    </lineage>
</organism>
<feature type="compositionally biased region" description="Basic and acidic residues" evidence="1">
    <location>
        <begin position="103"/>
        <end position="113"/>
    </location>
</feature>
<feature type="compositionally biased region" description="Basic residues" evidence="1">
    <location>
        <begin position="143"/>
        <end position="158"/>
    </location>
</feature>
<name>A0A1R2BM83_9CILI</name>
<feature type="compositionally biased region" description="Basic and acidic residues" evidence="1">
    <location>
        <begin position="172"/>
        <end position="200"/>
    </location>
</feature>
<dbReference type="AlphaFoldDB" id="A0A1R2BM83"/>
<evidence type="ECO:0000313" key="2">
    <source>
        <dbReference type="EMBL" id="OMJ77838.1"/>
    </source>
</evidence>
<reference evidence="2 3" key="1">
    <citation type="submission" date="2016-11" db="EMBL/GenBank/DDBJ databases">
        <title>The macronuclear genome of Stentor coeruleus: a giant cell with tiny introns.</title>
        <authorList>
            <person name="Slabodnick M."/>
            <person name="Ruby J.G."/>
            <person name="Reiff S.B."/>
            <person name="Swart E.C."/>
            <person name="Gosai S."/>
            <person name="Prabakaran S."/>
            <person name="Witkowska E."/>
            <person name="Larue G.E."/>
            <person name="Fisher S."/>
            <person name="Freeman R.M."/>
            <person name="Gunawardena J."/>
            <person name="Chu W."/>
            <person name="Stover N.A."/>
            <person name="Gregory B.D."/>
            <person name="Nowacki M."/>
            <person name="Derisi J."/>
            <person name="Roy S.W."/>
            <person name="Marshall W.F."/>
            <person name="Sood P."/>
        </authorList>
    </citation>
    <scope>NUCLEOTIDE SEQUENCE [LARGE SCALE GENOMIC DNA]</scope>
    <source>
        <strain evidence="2">WM001</strain>
    </source>
</reference>
<sequence>MGDDYAEPFERNWEDKDQKIHEIKVNNLEIAEDDGVQRIESRPQRSGPAWNLEEPNESQPSETVTKGKFTASHINKKKPPVNDKLNFPGIGIAPAEKSTSEGQDTKSASDKKASAAKGSSSNPYGELEEEEEKASPTVEEKKSAKKPSGKKKGNKKQKWTPINANVKIATTAEEKDSNVFQKEEKKVVPADYSDRPKYESKSFQIKPSGQGFRNFDNKPAESAFSSNRPEGSSAFGTRRTENFAPKPIDEAPRPTAWRNMENKVVEESKSRNPDVESSEPVKTDAPRKFFNSKKAGVKPESSDPLMPKEKEPESSKKDVWGENIKEPQRKNAWAK</sequence>
<feature type="compositionally biased region" description="Basic and acidic residues" evidence="1">
    <location>
        <begin position="260"/>
        <end position="287"/>
    </location>
</feature>
<dbReference type="EMBL" id="MPUH01000553">
    <property type="protein sequence ID" value="OMJ77838.1"/>
    <property type="molecule type" value="Genomic_DNA"/>
</dbReference>
<feature type="region of interest" description="Disordered" evidence="1">
    <location>
        <begin position="33"/>
        <end position="335"/>
    </location>
</feature>
<evidence type="ECO:0000256" key="1">
    <source>
        <dbReference type="SAM" id="MobiDB-lite"/>
    </source>
</evidence>
<evidence type="ECO:0000313" key="3">
    <source>
        <dbReference type="Proteomes" id="UP000187209"/>
    </source>
</evidence>
<proteinExistence type="predicted"/>